<comment type="caution">
    <text evidence="1">The sequence shown here is derived from an EMBL/GenBank/DDBJ whole genome shotgun (WGS) entry which is preliminary data.</text>
</comment>
<sequence length="250" mass="27944">MPSDRKKLQKRKATSSERPIDINQGLSLEEPSALNIFNVALESELQVNSDLDISFIDLASSPLLSHSLEKKVEPSLSSEASIESSSILYHLSSSSECDNDDSCNFDNYSQERLENLVESYGLKISDVPTMKEQLHKLASYNPCSSKTFKSRLPNSINNAETDSICNLKLLHENITGFIKADEGLYHSILKYEPLDITPFMSALKSKNIKCSIPELKDFLDSQGIIFGDSMSKRRHKSIKPLPAERNLQAT</sequence>
<name>A0ACC2RLW1_9FUNG</name>
<proteinExistence type="predicted"/>
<dbReference type="Proteomes" id="UP001165960">
    <property type="component" value="Unassembled WGS sequence"/>
</dbReference>
<evidence type="ECO:0000313" key="1">
    <source>
        <dbReference type="EMBL" id="KAJ9051041.1"/>
    </source>
</evidence>
<gene>
    <name evidence="1" type="ORF">DSO57_1008581</name>
</gene>
<organism evidence="1 2">
    <name type="scientific">Entomophthora muscae</name>
    <dbReference type="NCBI Taxonomy" id="34485"/>
    <lineage>
        <taxon>Eukaryota</taxon>
        <taxon>Fungi</taxon>
        <taxon>Fungi incertae sedis</taxon>
        <taxon>Zoopagomycota</taxon>
        <taxon>Entomophthoromycotina</taxon>
        <taxon>Entomophthoromycetes</taxon>
        <taxon>Entomophthorales</taxon>
        <taxon>Entomophthoraceae</taxon>
        <taxon>Entomophthora</taxon>
    </lineage>
</organism>
<evidence type="ECO:0000313" key="2">
    <source>
        <dbReference type="Proteomes" id="UP001165960"/>
    </source>
</evidence>
<dbReference type="EMBL" id="QTSX02007126">
    <property type="protein sequence ID" value="KAJ9051041.1"/>
    <property type="molecule type" value="Genomic_DNA"/>
</dbReference>
<keyword evidence="2" id="KW-1185">Reference proteome</keyword>
<protein>
    <submittedName>
        <fullName evidence="1">Uncharacterized protein</fullName>
    </submittedName>
</protein>
<reference evidence="1" key="1">
    <citation type="submission" date="2022-04" db="EMBL/GenBank/DDBJ databases">
        <title>Genome of the entomopathogenic fungus Entomophthora muscae.</title>
        <authorList>
            <person name="Elya C."/>
            <person name="Lovett B.R."/>
            <person name="Lee E."/>
            <person name="Macias A.M."/>
            <person name="Hajek A.E."/>
            <person name="De Bivort B.L."/>
            <person name="Kasson M.T."/>
            <person name="De Fine Licht H.H."/>
            <person name="Stajich J.E."/>
        </authorList>
    </citation>
    <scope>NUCLEOTIDE SEQUENCE</scope>
    <source>
        <strain evidence="1">Berkeley</strain>
    </source>
</reference>
<accession>A0ACC2RLW1</accession>